<keyword evidence="4" id="KW-1185">Reference proteome</keyword>
<gene>
    <name evidence="2" type="ORF">GSMUA_200650.1</name>
</gene>
<protein>
    <submittedName>
        <fullName evidence="2">(wild Malaysian banana) hypothetical protein</fullName>
    </submittedName>
</protein>
<accession>A0A804ID88</accession>
<evidence type="ECO:0000313" key="2">
    <source>
        <dbReference type="EMBL" id="CAG1850501.1"/>
    </source>
</evidence>
<feature type="domain" description="VOC" evidence="1">
    <location>
        <begin position="24"/>
        <end position="153"/>
    </location>
</feature>
<name>A0A804ID88_MUSAM</name>
<dbReference type="InterPro" id="IPR054575">
    <property type="entry name" value="At5g48480-like_C"/>
</dbReference>
<evidence type="ECO:0000313" key="4">
    <source>
        <dbReference type="Proteomes" id="UP000012960"/>
    </source>
</evidence>
<dbReference type="Gramene" id="Ma03_t17650.1">
    <property type="protein sequence ID" value="Ma03_p17650.1"/>
    <property type="gene ID" value="Ma03_g17650"/>
</dbReference>
<dbReference type="PANTHER" id="PTHR34109:SF1">
    <property type="entry name" value="VOC DOMAIN-CONTAINING PROTEIN"/>
    <property type="match status" value="1"/>
</dbReference>
<dbReference type="Pfam" id="PF22650">
    <property type="entry name" value="At5g48480-like_C"/>
    <property type="match status" value="1"/>
</dbReference>
<dbReference type="EMBL" id="HG996468">
    <property type="protein sequence ID" value="CAG1850501.1"/>
    <property type="molecule type" value="Genomic_DNA"/>
</dbReference>
<reference evidence="3" key="2">
    <citation type="submission" date="2021-05" db="UniProtKB">
        <authorList>
            <consortium name="EnsemblPlants"/>
        </authorList>
    </citation>
    <scope>IDENTIFICATION</scope>
    <source>
        <strain evidence="3">subsp. malaccensis</strain>
    </source>
</reference>
<sequence length="165" mass="16936">MAEEAAEQQSGEAAAAAVVGLLGFKPHLAVPGMKADAAVQFYKAAFGAEELRRVAHPKRKAEQELPLILFAELKIGSSLLLVSDCFDAAGEGGTAVVIGGGISFRLEAEDVDAAVKMAVAADAEVVSEVAEDESGVVVKLKDPFGVVWVVSAAVGNKTLDAEAEA</sequence>
<dbReference type="PANTHER" id="PTHR34109">
    <property type="entry name" value="BNAUNNG04460D PROTEIN-RELATED"/>
    <property type="match status" value="1"/>
</dbReference>
<dbReference type="Gene3D" id="3.10.180.10">
    <property type="entry name" value="2,3-Dihydroxybiphenyl 1,2-Dioxygenase, domain 1"/>
    <property type="match status" value="1"/>
</dbReference>
<evidence type="ECO:0000313" key="3">
    <source>
        <dbReference type="EnsemblPlants" id="Ma03_p17650.1"/>
    </source>
</evidence>
<dbReference type="OMA" id="AAGFVIC"/>
<dbReference type="Proteomes" id="UP000012960">
    <property type="component" value="Unplaced"/>
</dbReference>
<dbReference type="OrthoDB" id="2013034at2759"/>
<dbReference type="PROSITE" id="PS51819">
    <property type="entry name" value="VOC"/>
    <property type="match status" value="1"/>
</dbReference>
<dbReference type="InterPro" id="IPR029068">
    <property type="entry name" value="Glyas_Bleomycin-R_OHBP_Dase"/>
</dbReference>
<evidence type="ECO:0000259" key="1">
    <source>
        <dbReference type="PROSITE" id="PS51819"/>
    </source>
</evidence>
<reference evidence="2" key="1">
    <citation type="submission" date="2021-03" db="EMBL/GenBank/DDBJ databases">
        <authorList>
            <consortium name="Genoscope - CEA"/>
            <person name="William W."/>
        </authorList>
    </citation>
    <scope>NUCLEOTIDE SEQUENCE</scope>
    <source>
        <strain evidence="2">Doubled-haploid Pahang</strain>
    </source>
</reference>
<proteinExistence type="predicted"/>
<dbReference type="Pfam" id="PF22656">
    <property type="entry name" value="At5g48480-like_N"/>
    <property type="match status" value="1"/>
</dbReference>
<organism evidence="3 4">
    <name type="scientific">Musa acuminata subsp. malaccensis</name>
    <name type="common">Wild banana</name>
    <name type="synonym">Musa malaccensis</name>
    <dbReference type="NCBI Taxonomy" id="214687"/>
    <lineage>
        <taxon>Eukaryota</taxon>
        <taxon>Viridiplantae</taxon>
        <taxon>Streptophyta</taxon>
        <taxon>Embryophyta</taxon>
        <taxon>Tracheophyta</taxon>
        <taxon>Spermatophyta</taxon>
        <taxon>Magnoliopsida</taxon>
        <taxon>Liliopsida</taxon>
        <taxon>Zingiberales</taxon>
        <taxon>Musaceae</taxon>
        <taxon>Musa</taxon>
    </lineage>
</organism>
<dbReference type="InterPro" id="IPR054576">
    <property type="entry name" value="At5g48480-like_N"/>
</dbReference>
<dbReference type="EnsemblPlants" id="Ma03_t17650.1">
    <property type="protein sequence ID" value="Ma03_p17650.1"/>
    <property type="gene ID" value="Ma03_g17650"/>
</dbReference>
<dbReference type="InterPro" id="IPR037523">
    <property type="entry name" value="VOC_core"/>
</dbReference>
<dbReference type="SUPFAM" id="SSF54593">
    <property type="entry name" value="Glyoxalase/Bleomycin resistance protein/Dihydroxybiphenyl dioxygenase"/>
    <property type="match status" value="1"/>
</dbReference>
<dbReference type="AlphaFoldDB" id="A0A804ID88"/>